<evidence type="ECO:0000256" key="1">
    <source>
        <dbReference type="SAM" id="MobiDB-lite"/>
    </source>
</evidence>
<feature type="compositionally biased region" description="Polar residues" evidence="1">
    <location>
        <begin position="41"/>
        <end position="51"/>
    </location>
</feature>
<sequence length="132" mass="13612">MSPSHMILPNVMEMIAALGPGSSPYPGLPAGGSGATPDYPGQNSGYPSQPGFTDFPPGAPLPLGEFAPGPPPLSYQSDLPSGLLTTEKPGSHTMPGQLLPELTNPDELLSYLGPPDLPSNSSEDLLSLFENN</sequence>
<dbReference type="EMBL" id="SCEB01006158">
    <property type="protein sequence ID" value="RXM92498.1"/>
    <property type="molecule type" value="Genomic_DNA"/>
</dbReference>
<evidence type="ECO:0000313" key="3">
    <source>
        <dbReference type="Proteomes" id="UP000289886"/>
    </source>
</evidence>
<proteinExistence type="predicted"/>
<feature type="compositionally biased region" description="Polar residues" evidence="1">
    <location>
        <begin position="118"/>
        <end position="132"/>
    </location>
</feature>
<dbReference type="Proteomes" id="UP000289886">
    <property type="component" value="Unassembled WGS sequence"/>
</dbReference>
<gene>
    <name evidence="2" type="ORF">EOD39_20070</name>
</gene>
<protein>
    <submittedName>
        <fullName evidence="2">Zinc finger MIZ domain-containing protein 2</fullName>
    </submittedName>
</protein>
<comment type="caution">
    <text evidence="2">The sequence shown here is derived from an EMBL/GenBank/DDBJ whole genome shotgun (WGS) entry which is preliminary data.</text>
</comment>
<dbReference type="AlphaFoldDB" id="A0A444UWF6"/>
<reference evidence="2 3" key="1">
    <citation type="submission" date="2019-01" db="EMBL/GenBank/DDBJ databases">
        <title>Draft Genome and Complete Hox-Cluster Characterization of the Sterlet Sturgeon (Acipenser ruthenus).</title>
        <authorList>
            <person name="Wei Q."/>
        </authorList>
    </citation>
    <scope>NUCLEOTIDE SEQUENCE [LARGE SCALE GENOMIC DNA]</scope>
    <source>
        <strain evidence="2">WHYD16114868_AA</strain>
        <tissue evidence="2">Blood</tissue>
    </source>
</reference>
<feature type="region of interest" description="Disordered" evidence="1">
    <location>
        <begin position="19"/>
        <end position="132"/>
    </location>
</feature>
<name>A0A444UWF6_ACIRT</name>
<evidence type="ECO:0000313" key="2">
    <source>
        <dbReference type="EMBL" id="RXM92498.1"/>
    </source>
</evidence>
<organism evidence="2 3">
    <name type="scientific">Acipenser ruthenus</name>
    <name type="common">Sterlet sturgeon</name>
    <dbReference type="NCBI Taxonomy" id="7906"/>
    <lineage>
        <taxon>Eukaryota</taxon>
        <taxon>Metazoa</taxon>
        <taxon>Chordata</taxon>
        <taxon>Craniata</taxon>
        <taxon>Vertebrata</taxon>
        <taxon>Euteleostomi</taxon>
        <taxon>Actinopterygii</taxon>
        <taxon>Chondrostei</taxon>
        <taxon>Acipenseriformes</taxon>
        <taxon>Acipenseridae</taxon>
        <taxon>Acipenser</taxon>
    </lineage>
</organism>
<accession>A0A444UWF6</accession>
<keyword evidence="3" id="KW-1185">Reference proteome</keyword>